<dbReference type="InterPro" id="IPR011324">
    <property type="entry name" value="Cytotoxic_necrot_fac-like_cat"/>
</dbReference>
<dbReference type="Proteomes" id="UP000239907">
    <property type="component" value="Unassembled WGS sequence"/>
</dbReference>
<evidence type="ECO:0000256" key="5">
    <source>
        <dbReference type="ARBA" id="ARBA00022801"/>
    </source>
</evidence>
<dbReference type="PANTHER" id="PTHR30616">
    <property type="entry name" value="UNCHARACTERIZED PROTEIN YFIH"/>
    <property type="match status" value="1"/>
</dbReference>
<evidence type="ECO:0000256" key="7">
    <source>
        <dbReference type="ARBA" id="ARBA00047989"/>
    </source>
</evidence>
<comment type="catalytic activity">
    <reaction evidence="7">
        <text>adenosine + H2O + H(+) = inosine + NH4(+)</text>
        <dbReference type="Rhea" id="RHEA:24408"/>
        <dbReference type="ChEBI" id="CHEBI:15377"/>
        <dbReference type="ChEBI" id="CHEBI:15378"/>
        <dbReference type="ChEBI" id="CHEBI:16335"/>
        <dbReference type="ChEBI" id="CHEBI:17596"/>
        <dbReference type="ChEBI" id="CHEBI:28938"/>
        <dbReference type="EC" id="3.5.4.4"/>
    </reaction>
    <physiologicalReaction direction="left-to-right" evidence="7">
        <dbReference type="Rhea" id="RHEA:24409"/>
    </physiologicalReaction>
</comment>
<comment type="catalytic activity">
    <reaction evidence="8">
        <text>adenosine + phosphate = alpha-D-ribose 1-phosphate + adenine</text>
        <dbReference type="Rhea" id="RHEA:27642"/>
        <dbReference type="ChEBI" id="CHEBI:16335"/>
        <dbReference type="ChEBI" id="CHEBI:16708"/>
        <dbReference type="ChEBI" id="CHEBI:43474"/>
        <dbReference type="ChEBI" id="CHEBI:57720"/>
        <dbReference type="EC" id="2.4.2.1"/>
    </reaction>
    <physiologicalReaction direction="left-to-right" evidence="8">
        <dbReference type="Rhea" id="RHEA:27643"/>
    </physiologicalReaction>
</comment>
<dbReference type="GO" id="GO:0017061">
    <property type="term" value="F:S-methyl-5-thioadenosine phosphorylase activity"/>
    <property type="evidence" value="ECO:0007669"/>
    <property type="project" value="UniProtKB-EC"/>
</dbReference>
<dbReference type="Gene3D" id="3.60.140.10">
    <property type="entry name" value="CNF1/YfiH-like putative cysteine hydrolases"/>
    <property type="match status" value="2"/>
</dbReference>
<keyword evidence="6" id="KW-0862">Zinc</keyword>
<dbReference type="OrthoDB" id="4279at2"/>
<accession>A0A2S7TYZ4</accession>
<comment type="caution">
    <text evidence="10">The sequence shown here is derived from an EMBL/GenBank/DDBJ whole genome shotgun (WGS) entry which is preliminary data.</text>
</comment>
<keyword evidence="11" id="KW-1185">Reference proteome</keyword>
<evidence type="ECO:0000256" key="3">
    <source>
        <dbReference type="ARBA" id="ARBA00022679"/>
    </source>
</evidence>
<comment type="catalytic activity">
    <reaction evidence="9">
        <text>S-methyl-5'-thioadenosine + phosphate = 5-(methylsulfanyl)-alpha-D-ribose 1-phosphate + adenine</text>
        <dbReference type="Rhea" id="RHEA:11852"/>
        <dbReference type="ChEBI" id="CHEBI:16708"/>
        <dbReference type="ChEBI" id="CHEBI:17509"/>
        <dbReference type="ChEBI" id="CHEBI:43474"/>
        <dbReference type="ChEBI" id="CHEBI:58533"/>
        <dbReference type="EC" id="2.4.2.28"/>
    </reaction>
    <physiologicalReaction direction="left-to-right" evidence="9">
        <dbReference type="Rhea" id="RHEA:11853"/>
    </physiologicalReaction>
</comment>
<dbReference type="CDD" id="cd16833">
    <property type="entry name" value="YfiH"/>
    <property type="match status" value="1"/>
</dbReference>
<evidence type="ECO:0000256" key="8">
    <source>
        <dbReference type="ARBA" id="ARBA00048968"/>
    </source>
</evidence>
<dbReference type="PANTHER" id="PTHR30616:SF2">
    <property type="entry name" value="PURINE NUCLEOSIDE PHOSPHORYLASE LACC1"/>
    <property type="match status" value="1"/>
</dbReference>
<reference evidence="10 11" key="1">
    <citation type="submission" date="2016-12" db="EMBL/GenBank/DDBJ databases">
        <title>Study of bacterial adaptation to deep sea.</title>
        <authorList>
            <person name="Song J."/>
            <person name="Yoshizawa S."/>
            <person name="Kogure K."/>
        </authorList>
    </citation>
    <scope>NUCLEOTIDE SEQUENCE [LARGE SCALE GENOMIC DNA]</scope>
    <source>
        <strain evidence="10 11">SAORIC-165</strain>
    </source>
</reference>
<dbReference type="GO" id="GO:0016787">
    <property type="term" value="F:hydrolase activity"/>
    <property type="evidence" value="ECO:0007669"/>
    <property type="project" value="UniProtKB-KW"/>
</dbReference>
<dbReference type="AlphaFoldDB" id="A0A2S7TYZ4"/>
<evidence type="ECO:0000256" key="6">
    <source>
        <dbReference type="ARBA" id="ARBA00022833"/>
    </source>
</evidence>
<proteinExistence type="inferred from homology"/>
<comment type="similarity">
    <text evidence="2">Belongs to the purine nucleoside phosphorylase YfiH/LACC1 family.</text>
</comment>
<dbReference type="InterPro" id="IPR038371">
    <property type="entry name" value="Cu_polyphenol_OxRdtase_sf"/>
</dbReference>
<gene>
    <name evidence="10" type="ORF">BSZ32_02930</name>
</gene>
<dbReference type="GO" id="GO:0005507">
    <property type="term" value="F:copper ion binding"/>
    <property type="evidence" value="ECO:0007669"/>
    <property type="project" value="TreeGrafter"/>
</dbReference>
<evidence type="ECO:0000256" key="1">
    <source>
        <dbReference type="ARBA" id="ARBA00000553"/>
    </source>
</evidence>
<dbReference type="Pfam" id="PF02578">
    <property type="entry name" value="Cu-oxidase_4"/>
    <property type="match status" value="2"/>
</dbReference>
<evidence type="ECO:0000256" key="2">
    <source>
        <dbReference type="ARBA" id="ARBA00007353"/>
    </source>
</evidence>
<sequence>MDVTENFLEPLAIDGFQAAFIGRIAEVAVDTDRDATIARLLPFHESEIEKLGFTWENTCRAEQVHGGGVAVVRDCQGSMVPAVDGLITNIPRVLLAIYVADCGAVYLIDEKNKAIGLVHSGKKGTDAKITRVALDKMAEEYGTIPSDVIAVLAPCIRPPAYDCDFAAKIRKTLVDAGVKKYFDCGICTSSNLKKYYSYRIEQGATGRMLALLGIEA</sequence>
<protein>
    <recommendedName>
        <fullName evidence="12">Purine nucleoside phosphorylase</fullName>
    </recommendedName>
</protein>
<comment type="catalytic activity">
    <reaction evidence="1">
        <text>inosine + phosphate = alpha-D-ribose 1-phosphate + hypoxanthine</text>
        <dbReference type="Rhea" id="RHEA:27646"/>
        <dbReference type="ChEBI" id="CHEBI:17368"/>
        <dbReference type="ChEBI" id="CHEBI:17596"/>
        <dbReference type="ChEBI" id="CHEBI:43474"/>
        <dbReference type="ChEBI" id="CHEBI:57720"/>
        <dbReference type="EC" id="2.4.2.1"/>
    </reaction>
    <physiologicalReaction direction="left-to-right" evidence="1">
        <dbReference type="Rhea" id="RHEA:27647"/>
    </physiologicalReaction>
</comment>
<evidence type="ECO:0000313" key="10">
    <source>
        <dbReference type="EMBL" id="PQJ27550.1"/>
    </source>
</evidence>
<dbReference type="SUPFAM" id="SSF64438">
    <property type="entry name" value="CNF1/YfiH-like putative cysteine hydrolases"/>
    <property type="match status" value="1"/>
</dbReference>
<organism evidence="10 11">
    <name type="scientific">Rubritalea profundi</name>
    <dbReference type="NCBI Taxonomy" id="1658618"/>
    <lineage>
        <taxon>Bacteria</taxon>
        <taxon>Pseudomonadati</taxon>
        <taxon>Verrucomicrobiota</taxon>
        <taxon>Verrucomicrobiia</taxon>
        <taxon>Verrucomicrobiales</taxon>
        <taxon>Rubritaleaceae</taxon>
        <taxon>Rubritalea</taxon>
    </lineage>
</organism>
<evidence type="ECO:0008006" key="12">
    <source>
        <dbReference type="Google" id="ProtNLM"/>
    </source>
</evidence>
<keyword evidence="3" id="KW-0808">Transferase</keyword>
<keyword evidence="5" id="KW-0378">Hydrolase</keyword>
<evidence type="ECO:0000256" key="4">
    <source>
        <dbReference type="ARBA" id="ARBA00022723"/>
    </source>
</evidence>
<dbReference type="EMBL" id="MQWA01000001">
    <property type="protein sequence ID" value="PQJ27550.1"/>
    <property type="molecule type" value="Genomic_DNA"/>
</dbReference>
<evidence type="ECO:0000256" key="9">
    <source>
        <dbReference type="ARBA" id="ARBA00049893"/>
    </source>
</evidence>
<keyword evidence="4" id="KW-0479">Metal-binding</keyword>
<evidence type="ECO:0000313" key="11">
    <source>
        <dbReference type="Proteomes" id="UP000239907"/>
    </source>
</evidence>
<dbReference type="InterPro" id="IPR003730">
    <property type="entry name" value="Cu_polyphenol_OxRdtase"/>
</dbReference>
<name>A0A2S7TYZ4_9BACT</name>